<evidence type="ECO:0000256" key="3">
    <source>
        <dbReference type="ARBA" id="ARBA00023155"/>
    </source>
</evidence>
<keyword evidence="11" id="KW-1185">Reference proteome</keyword>
<dbReference type="InterPro" id="IPR017970">
    <property type="entry name" value="Homeobox_CS"/>
</dbReference>
<evidence type="ECO:0000256" key="2">
    <source>
        <dbReference type="ARBA" id="ARBA00023125"/>
    </source>
</evidence>
<dbReference type="STRING" id="644358.A0A0C4EAK1"/>
<dbReference type="PROSITE" id="PS00027">
    <property type="entry name" value="HOMEOBOX_1"/>
    <property type="match status" value="1"/>
</dbReference>
<dbReference type="AlphaFoldDB" id="A0A0C4EAK1"/>
<dbReference type="PANTHER" id="PTHR24323:SF7">
    <property type="entry name" value="HOMEOBOX DOMAIN-CONTAINING PROTEIN"/>
    <property type="match status" value="1"/>
</dbReference>
<keyword evidence="3 5" id="KW-0371">Homeobox</keyword>
<dbReference type="EMBL" id="GL876976">
    <property type="protein sequence ID" value="KLU91153.1"/>
    <property type="molecule type" value="Genomic_DNA"/>
</dbReference>
<dbReference type="VEuPathDB" id="FungiDB:MAPG_09676"/>
<gene>
    <name evidence="9" type="ORF">MAPG_09676</name>
</gene>
<protein>
    <recommendedName>
        <fullName evidence="8">Homeobox domain-containing protein</fullName>
    </recommendedName>
</protein>
<feature type="region of interest" description="Disordered" evidence="7">
    <location>
        <begin position="287"/>
        <end position="347"/>
    </location>
</feature>
<feature type="region of interest" description="Disordered" evidence="7">
    <location>
        <begin position="1"/>
        <end position="85"/>
    </location>
</feature>
<keyword evidence="2 5" id="KW-0238">DNA-binding</keyword>
<evidence type="ECO:0000313" key="11">
    <source>
        <dbReference type="Proteomes" id="UP000011715"/>
    </source>
</evidence>
<feature type="compositionally biased region" description="Pro residues" evidence="7">
    <location>
        <begin position="190"/>
        <end position="202"/>
    </location>
</feature>
<accession>A0A0C4EAK1</accession>
<dbReference type="GO" id="GO:0005634">
    <property type="term" value="C:nucleus"/>
    <property type="evidence" value="ECO:0007669"/>
    <property type="project" value="UniProtKB-SubCell"/>
</dbReference>
<dbReference type="Pfam" id="PF00046">
    <property type="entry name" value="Homeodomain"/>
    <property type="match status" value="1"/>
</dbReference>
<feature type="region of interest" description="Disordered" evidence="7">
    <location>
        <begin position="170"/>
        <end position="238"/>
    </location>
</feature>
<sequence length="714" mass="75686">MMESGRIPSPDSSFASVSQDVLPSNSASPAVSLAASQEPPMAAERAGADVPRPSEAPEETERHPKGRRKRTAAKDKAILEAAYSADPKPDKTARLEIVKRVTLNEKEVQIWFQNRRQNDRRRSRPLSPQEIAALRYGGMQILSSDAGPFSQHSDVAAVASPLQVASTTPIASPDLAPWLPERYPSSTEALPPPPPPPPPPRSPTNQSPNPIAAMGAQTPAPRQQPPNHADLLNSASRFTPGSAASNSFMAGRWHPGSVFSTPASSFRRASGADDSFKFEPFAPSSCSSAASAPILPPPHSRSNSQVRLSLSLEGKASLVSGLRSPSPPRSRSSHSLYNPHTEPIPISIPSIRRDSLHRSLSSQSITLPPISTLTDSLCGDSNGSSSGGMGVAAVPLAAPAPLPPRLTRGRSRDVHAWEFAADSAEDREDELTQQARHEASGSAIAAISLLRTTSASAVAAAATGASPPVLQPNGSKRNAPVRPSSGFDRTGANGQQYPFKRARLDRSSSSVSRLQSSSSRLNVERLVDVEDDEDQPEDGGDAKKMEVATLIATSGHDSDKENWSPDEDGSPAVSRSQSAAPAGVVGGRILPPVIFSASSSPRRHLPASLHGGNGRRTGFMDERRGPLGGGHRAYTAPGQRSNKRRAGRNPASINIFEDDGEEVDSDGDSSGKGRFGPRREDEVERFMRGEVSPSKKGDFDCVAGLLSLSQGNWR</sequence>
<proteinExistence type="predicted"/>
<reference evidence="10" key="5">
    <citation type="submission" date="2015-06" db="UniProtKB">
        <authorList>
            <consortium name="EnsemblFungi"/>
        </authorList>
    </citation>
    <scope>IDENTIFICATION</scope>
    <source>
        <strain evidence="10">ATCC 64411</strain>
    </source>
</reference>
<reference evidence="11" key="1">
    <citation type="submission" date="2010-05" db="EMBL/GenBank/DDBJ databases">
        <title>The genome sequence of Magnaporthe poae strain ATCC 64411.</title>
        <authorList>
            <person name="Ma L.-J."/>
            <person name="Dead R."/>
            <person name="Young S."/>
            <person name="Zeng Q."/>
            <person name="Koehrsen M."/>
            <person name="Alvarado L."/>
            <person name="Berlin A."/>
            <person name="Chapman S.B."/>
            <person name="Chen Z."/>
            <person name="Freedman E."/>
            <person name="Gellesch M."/>
            <person name="Goldberg J."/>
            <person name="Griggs A."/>
            <person name="Gujja S."/>
            <person name="Heilman E.R."/>
            <person name="Heiman D."/>
            <person name="Hepburn T."/>
            <person name="Howarth C."/>
            <person name="Jen D."/>
            <person name="Larson L."/>
            <person name="Mehta T."/>
            <person name="Neiman D."/>
            <person name="Pearson M."/>
            <person name="Roberts A."/>
            <person name="Saif S."/>
            <person name="Shea T."/>
            <person name="Shenoy N."/>
            <person name="Sisk P."/>
            <person name="Stolte C."/>
            <person name="Sykes S."/>
            <person name="Walk T."/>
            <person name="White J."/>
            <person name="Yandava C."/>
            <person name="Haas B."/>
            <person name="Nusbaum C."/>
            <person name="Birren B."/>
        </authorList>
    </citation>
    <scope>NUCLEOTIDE SEQUENCE [LARGE SCALE GENOMIC DNA]</scope>
    <source>
        <strain evidence="11">ATCC 64411 / 73-15</strain>
    </source>
</reference>
<feature type="compositionally biased region" description="Low complexity" evidence="7">
    <location>
        <begin position="507"/>
        <end position="521"/>
    </location>
</feature>
<feature type="domain" description="Homeobox" evidence="8">
    <location>
        <begin position="62"/>
        <end position="122"/>
    </location>
</feature>
<evidence type="ECO:0000256" key="7">
    <source>
        <dbReference type="SAM" id="MobiDB-lite"/>
    </source>
</evidence>
<reference evidence="9" key="3">
    <citation type="submission" date="2011-03" db="EMBL/GenBank/DDBJ databases">
        <title>Annotation of Magnaporthe poae ATCC 64411.</title>
        <authorList>
            <person name="Ma L.-J."/>
            <person name="Dead R."/>
            <person name="Young S.K."/>
            <person name="Zeng Q."/>
            <person name="Gargeya S."/>
            <person name="Fitzgerald M."/>
            <person name="Haas B."/>
            <person name="Abouelleil A."/>
            <person name="Alvarado L."/>
            <person name="Arachchi H.M."/>
            <person name="Berlin A."/>
            <person name="Brown A."/>
            <person name="Chapman S.B."/>
            <person name="Chen Z."/>
            <person name="Dunbar C."/>
            <person name="Freedman E."/>
            <person name="Gearin G."/>
            <person name="Gellesch M."/>
            <person name="Goldberg J."/>
            <person name="Griggs A."/>
            <person name="Gujja S."/>
            <person name="Heiman D."/>
            <person name="Howarth C."/>
            <person name="Larson L."/>
            <person name="Lui A."/>
            <person name="MacDonald P.J.P."/>
            <person name="Mehta T."/>
            <person name="Montmayeur A."/>
            <person name="Murphy C."/>
            <person name="Neiman D."/>
            <person name="Pearson M."/>
            <person name="Priest M."/>
            <person name="Roberts A."/>
            <person name="Saif S."/>
            <person name="Shea T."/>
            <person name="Shenoy N."/>
            <person name="Sisk P."/>
            <person name="Stolte C."/>
            <person name="Sykes S."/>
            <person name="Yandava C."/>
            <person name="Wortman J."/>
            <person name="Nusbaum C."/>
            <person name="Birren B."/>
        </authorList>
    </citation>
    <scope>NUCLEOTIDE SEQUENCE</scope>
    <source>
        <strain evidence="9">ATCC 64411</strain>
    </source>
</reference>
<reference evidence="10" key="4">
    <citation type="journal article" date="2015" name="G3 (Bethesda)">
        <title>Genome sequences of three phytopathogenic species of the Magnaporthaceae family of fungi.</title>
        <authorList>
            <person name="Okagaki L.H."/>
            <person name="Nunes C.C."/>
            <person name="Sailsbery J."/>
            <person name="Clay B."/>
            <person name="Brown D."/>
            <person name="John T."/>
            <person name="Oh Y."/>
            <person name="Young N."/>
            <person name="Fitzgerald M."/>
            <person name="Haas B.J."/>
            <person name="Zeng Q."/>
            <person name="Young S."/>
            <person name="Adiconis X."/>
            <person name="Fan L."/>
            <person name="Levin J.Z."/>
            <person name="Mitchell T.K."/>
            <person name="Okubara P.A."/>
            <person name="Farman M.L."/>
            <person name="Kohn L.M."/>
            <person name="Birren B."/>
            <person name="Ma L.-J."/>
            <person name="Dean R.A."/>
        </authorList>
    </citation>
    <scope>NUCLEOTIDE SEQUENCE</scope>
    <source>
        <strain evidence="10">ATCC 64411 / 73-15</strain>
    </source>
</reference>
<evidence type="ECO:0000313" key="9">
    <source>
        <dbReference type="EMBL" id="KLU91153.1"/>
    </source>
</evidence>
<evidence type="ECO:0000256" key="4">
    <source>
        <dbReference type="ARBA" id="ARBA00023242"/>
    </source>
</evidence>
<dbReference type="Proteomes" id="UP000011715">
    <property type="component" value="Unassembled WGS sequence"/>
</dbReference>
<feature type="DNA-binding region" description="Homeobox" evidence="5">
    <location>
        <begin position="64"/>
        <end position="123"/>
    </location>
</feature>
<evidence type="ECO:0000256" key="6">
    <source>
        <dbReference type="RuleBase" id="RU000682"/>
    </source>
</evidence>
<dbReference type="GO" id="GO:0000981">
    <property type="term" value="F:DNA-binding transcription factor activity, RNA polymerase II-specific"/>
    <property type="evidence" value="ECO:0007669"/>
    <property type="project" value="InterPro"/>
</dbReference>
<comment type="subcellular location">
    <subcellularLocation>
        <location evidence="1 5 6">Nucleus</location>
    </subcellularLocation>
</comment>
<dbReference type="PROSITE" id="PS50071">
    <property type="entry name" value="HOMEOBOX_2"/>
    <property type="match status" value="1"/>
</dbReference>
<keyword evidence="4 5" id="KW-0539">Nucleus</keyword>
<feature type="region of interest" description="Disordered" evidence="7">
    <location>
        <begin position="464"/>
        <end position="681"/>
    </location>
</feature>
<reference evidence="9" key="2">
    <citation type="submission" date="2010-05" db="EMBL/GenBank/DDBJ databases">
        <title>The Genome Sequence of Magnaporthe poae strain ATCC 64411.</title>
        <authorList>
            <consortium name="The Broad Institute Genome Sequencing Platform"/>
            <consortium name="Broad Institute Genome Sequencing Center for Infectious Disease"/>
            <person name="Ma L.-J."/>
            <person name="Dead R."/>
            <person name="Young S."/>
            <person name="Zeng Q."/>
            <person name="Koehrsen M."/>
            <person name="Alvarado L."/>
            <person name="Berlin A."/>
            <person name="Chapman S.B."/>
            <person name="Chen Z."/>
            <person name="Freedman E."/>
            <person name="Gellesch M."/>
            <person name="Goldberg J."/>
            <person name="Griggs A."/>
            <person name="Gujja S."/>
            <person name="Heilman E.R."/>
            <person name="Heiman D."/>
            <person name="Hepburn T."/>
            <person name="Howarth C."/>
            <person name="Jen D."/>
            <person name="Larson L."/>
            <person name="Mehta T."/>
            <person name="Neiman D."/>
            <person name="Pearson M."/>
            <person name="Roberts A."/>
            <person name="Saif S."/>
            <person name="Shea T."/>
            <person name="Shenoy N."/>
            <person name="Sisk P."/>
            <person name="Stolte C."/>
            <person name="Sykes S."/>
            <person name="Walk T."/>
            <person name="White J."/>
            <person name="Yandava C."/>
            <person name="Haas B."/>
            <person name="Nusbaum C."/>
            <person name="Birren B."/>
        </authorList>
    </citation>
    <scope>NUCLEOTIDE SEQUENCE</scope>
    <source>
        <strain evidence="9">ATCC 64411</strain>
    </source>
</reference>
<dbReference type="eggNOG" id="KOG0490">
    <property type="taxonomic scope" value="Eukaryota"/>
</dbReference>
<evidence type="ECO:0000313" key="10">
    <source>
        <dbReference type="EnsemblFungi" id="MAPG_09676T0"/>
    </source>
</evidence>
<dbReference type="Gene3D" id="1.10.10.60">
    <property type="entry name" value="Homeodomain-like"/>
    <property type="match status" value="1"/>
</dbReference>
<dbReference type="InterPro" id="IPR001356">
    <property type="entry name" value="HD"/>
</dbReference>
<feature type="compositionally biased region" description="Polar residues" evidence="7">
    <location>
        <begin position="10"/>
        <end position="29"/>
    </location>
</feature>
<evidence type="ECO:0000259" key="8">
    <source>
        <dbReference type="PROSITE" id="PS50071"/>
    </source>
</evidence>
<dbReference type="GO" id="GO:0000976">
    <property type="term" value="F:transcription cis-regulatory region binding"/>
    <property type="evidence" value="ECO:0007669"/>
    <property type="project" value="TreeGrafter"/>
</dbReference>
<dbReference type="CDD" id="cd00086">
    <property type="entry name" value="homeodomain"/>
    <property type="match status" value="1"/>
</dbReference>
<dbReference type="InterPro" id="IPR009057">
    <property type="entry name" value="Homeodomain-like_sf"/>
</dbReference>
<dbReference type="InterPro" id="IPR051775">
    <property type="entry name" value="Homeobox_domain"/>
</dbReference>
<organism evidence="10 11">
    <name type="scientific">Magnaporthiopsis poae (strain ATCC 64411 / 73-15)</name>
    <name type="common">Kentucky bluegrass fungus</name>
    <name type="synonym">Magnaporthe poae</name>
    <dbReference type="NCBI Taxonomy" id="644358"/>
    <lineage>
        <taxon>Eukaryota</taxon>
        <taxon>Fungi</taxon>
        <taxon>Dikarya</taxon>
        <taxon>Ascomycota</taxon>
        <taxon>Pezizomycotina</taxon>
        <taxon>Sordariomycetes</taxon>
        <taxon>Sordariomycetidae</taxon>
        <taxon>Magnaporthales</taxon>
        <taxon>Magnaporthaceae</taxon>
        <taxon>Magnaporthiopsis</taxon>
    </lineage>
</organism>
<evidence type="ECO:0000256" key="5">
    <source>
        <dbReference type="PROSITE-ProRule" id="PRU00108"/>
    </source>
</evidence>
<feature type="compositionally biased region" description="Low complexity" evidence="7">
    <location>
        <begin position="317"/>
        <end position="336"/>
    </location>
</feature>
<dbReference type="PANTHER" id="PTHR24323">
    <property type="entry name" value="CEH-10 HOMEODOMAIN-CONTAINING HOMOLOG"/>
    <property type="match status" value="1"/>
</dbReference>
<evidence type="ECO:0000256" key="1">
    <source>
        <dbReference type="ARBA" id="ARBA00004123"/>
    </source>
</evidence>
<name>A0A0C4EAK1_MAGP6</name>
<feature type="compositionally biased region" description="Acidic residues" evidence="7">
    <location>
        <begin position="656"/>
        <end position="667"/>
    </location>
</feature>
<dbReference type="SMART" id="SM00389">
    <property type="entry name" value="HOX"/>
    <property type="match status" value="1"/>
</dbReference>
<dbReference type="EnsemblFungi" id="MAPG_09676T0">
    <property type="protein sequence ID" value="MAPG_09676T0"/>
    <property type="gene ID" value="MAPG_09676"/>
</dbReference>
<dbReference type="SUPFAM" id="SSF46689">
    <property type="entry name" value="Homeodomain-like"/>
    <property type="match status" value="1"/>
</dbReference>
<feature type="compositionally biased region" description="Acidic residues" evidence="7">
    <location>
        <begin position="529"/>
        <end position="539"/>
    </location>
</feature>
<dbReference type="OrthoDB" id="6159439at2759"/>
<dbReference type="OMA" id="KPDMDCV"/>
<dbReference type="EMBL" id="ADBL01002478">
    <property type="status" value="NOT_ANNOTATED_CDS"/>
    <property type="molecule type" value="Genomic_DNA"/>
</dbReference>